<dbReference type="InterPro" id="IPR045229">
    <property type="entry name" value="TPP_enz"/>
</dbReference>
<gene>
    <name evidence="3" type="ORF">G6048_31075</name>
</gene>
<dbReference type="CDD" id="cd07035">
    <property type="entry name" value="TPP_PYR_POX_like"/>
    <property type="match status" value="1"/>
</dbReference>
<dbReference type="Pfam" id="PF02776">
    <property type="entry name" value="TPP_enzyme_N"/>
    <property type="match status" value="1"/>
</dbReference>
<dbReference type="Proteomes" id="UP001518140">
    <property type="component" value="Unassembled WGS sequence"/>
</dbReference>
<evidence type="ECO:0000313" key="4">
    <source>
        <dbReference type="Proteomes" id="UP001518140"/>
    </source>
</evidence>
<feature type="domain" description="Thiamine pyrophosphate enzyme N-terminal TPP-binding" evidence="2">
    <location>
        <begin position="3"/>
        <end position="99"/>
    </location>
</feature>
<protein>
    <recommendedName>
        <fullName evidence="2">Thiamine pyrophosphate enzyme N-terminal TPP-binding domain-containing protein</fullName>
    </recommendedName>
</protein>
<dbReference type="EMBL" id="JAAKZX010000126">
    <property type="protein sequence ID" value="NGO46389.1"/>
    <property type="molecule type" value="Genomic_DNA"/>
</dbReference>
<dbReference type="InterPro" id="IPR012001">
    <property type="entry name" value="Thiamin_PyroP_enz_TPP-bd_dom"/>
</dbReference>
<evidence type="ECO:0000313" key="3">
    <source>
        <dbReference type="EMBL" id="NGO46389.1"/>
    </source>
</evidence>
<dbReference type="PANTHER" id="PTHR18968">
    <property type="entry name" value="THIAMINE PYROPHOSPHATE ENZYMES"/>
    <property type="match status" value="1"/>
</dbReference>
<reference evidence="3 4" key="1">
    <citation type="submission" date="2020-02" db="EMBL/GenBank/DDBJ databases">
        <title>Whole-genome analyses of novel actinobacteria.</title>
        <authorList>
            <person name="Sahin N."/>
            <person name="Tokatli A."/>
        </authorList>
    </citation>
    <scope>NUCLEOTIDE SEQUENCE [LARGE SCALE GENOMIC DNA]</scope>
    <source>
        <strain evidence="3 4">YC419</strain>
    </source>
</reference>
<proteinExistence type="inferred from homology"/>
<name>A0ABX0E0U3_9ACTN</name>
<sequence length="193" mass="19698">MLVHEAIGRCLTEQGVRAAFGVVGSGNFHFTQALIAGGARFVAARHEGGAATMADAYARMSGEVAEVSLHQGCGYTNALTGITEAAKSRTPLLVLTAVANDPASNFFIDQPGLAAGRRRAAAGGFAAVGTAGCGPSVAALARGHGCEGLTVRSADDLAAVRAWLSSSPRRPLVIDAKITSDGGAWWLHEAFGH</sequence>
<dbReference type="Gene3D" id="3.40.50.970">
    <property type="match status" value="1"/>
</dbReference>
<evidence type="ECO:0000259" key="2">
    <source>
        <dbReference type="Pfam" id="PF02776"/>
    </source>
</evidence>
<keyword evidence="4" id="KW-1185">Reference proteome</keyword>
<dbReference type="SUPFAM" id="SSF52518">
    <property type="entry name" value="Thiamin diphosphate-binding fold (THDP-binding)"/>
    <property type="match status" value="1"/>
</dbReference>
<comment type="similarity">
    <text evidence="1">Belongs to the TPP enzyme family.</text>
</comment>
<accession>A0ABX0E0U3</accession>
<dbReference type="PANTHER" id="PTHR18968:SF13">
    <property type="entry name" value="ACETOLACTATE SYNTHASE CATALYTIC SUBUNIT, MITOCHONDRIAL"/>
    <property type="match status" value="1"/>
</dbReference>
<comment type="caution">
    <text evidence="3">The sequence shown here is derived from an EMBL/GenBank/DDBJ whole genome shotgun (WGS) entry which is preliminary data.</text>
</comment>
<organism evidence="3 4">
    <name type="scientific">Streptomyces ureilyticus</name>
    <dbReference type="NCBI Taxonomy" id="1775131"/>
    <lineage>
        <taxon>Bacteria</taxon>
        <taxon>Bacillati</taxon>
        <taxon>Actinomycetota</taxon>
        <taxon>Actinomycetes</taxon>
        <taxon>Kitasatosporales</taxon>
        <taxon>Streptomycetaceae</taxon>
        <taxon>Streptomyces</taxon>
    </lineage>
</organism>
<dbReference type="InterPro" id="IPR029061">
    <property type="entry name" value="THDP-binding"/>
</dbReference>
<evidence type="ECO:0000256" key="1">
    <source>
        <dbReference type="ARBA" id="ARBA00007812"/>
    </source>
</evidence>
<dbReference type="RefSeq" id="WP_165342927.1">
    <property type="nucleotide sequence ID" value="NZ_JAAKZX010000126.1"/>
</dbReference>